<feature type="transmembrane region" description="Helical" evidence="1">
    <location>
        <begin position="177"/>
        <end position="195"/>
    </location>
</feature>
<feature type="transmembrane region" description="Helical" evidence="1">
    <location>
        <begin position="300"/>
        <end position="318"/>
    </location>
</feature>
<protein>
    <submittedName>
        <fullName evidence="2">Stage III sporulation protein AE</fullName>
    </submittedName>
</protein>
<comment type="caution">
    <text evidence="2">The sequence shown here is derived from an EMBL/GenBank/DDBJ whole genome shotgun (WGS) entry which is preliminary data.</text>
</comment>
<gene>
    <name evidence="2" type="primary">spoIIIAE</name>
    <name evidence="2" type="ORF">H9L42_04890</name>
</gene>
<feature type="transmembrane region" description="Helical" evidence="1">
    <location>
        <begin position="72"/>
        <end position="90"/>
    </location>
</feature>
<dbReference type="Proteomes" id="UP000602647">
    <property type="component" value="Unassembled WGS sequence"/>
</dbReference>
<dbReference type="AlphaFoldDB" id="A0A923NM85"/>
<organism evidence="2 3">
    <name type="scientific">Zhenpiania hominis</name>
    <dbReference type="NCBI Taxonomy" id="2763644"/>
    <lineage>
        <taxon>Bacteria</taxon>
        <taxon>Bacillati</taxon>
        <taxon>Bacillota</taxon>
        <taxon>Clostridia</taxon>
        <taxon>Peptostreptococcales</taxon>
        <taxon>Anaerovoracaceae</taxon>
        <taxon>Zhenpiania</taxon>
    </lineage>
</organism>
<dbReference type="Pfam" id="PF09546">
    <property type="entry name" value="Spore_III_AE"/>
    <property type="match status" value="1"/>
</dbReference>
<feature type="transmembrane region" description="Helical" evidence="1">
    <location>
        <begin position="215"/>
        <end position="236"/>
    </location>
</feature>
<dbReference type="NCBIfam" id="TIGR02829">
    <property type="entry name" value="spore_III_AE"/>
    <property type="match status" value="1"/>
</dbReference>
<name>A0A923NM85_9FIRM</name>
<keyword evidence="1" id="KW-1133">Transmembrane helix</keyword>
<feature type="transmembrane region" description="Helical" evidence="1">
    <location>
        <begin position="102"/>
        <end position="122"/>
    </location>
</feature>
<keyword evidence="3" id="KW-1185">Reference proteome</keyword>
<accession>A0A923NM85</accession>
<evidence type="ECO:0000313" key="2">
    <source>
        <dbReference type="EMBL" id="MBC6679160.1"/>
    </source>
</evidence>
<evidence type="ECO:0000256" key="1">
    <source>
        <dbReference type="SAM" id="Phobius"/>
    </source>
</evidence>
<dbReference type="InterPro" id="IPR014194">
    <property type="entry name" value="Spore_III_AE"/>
</dbReference>
<dbReference type="RefSeq" id="WP_187302265.1">
    <property type="nucleotide sequence ID" value="NZ_JACRYT010000003.1"/>
</dbReference>
<feature type="transmembrane region" description="Helical" evidence="1">
    <location>
        <begin position="142"/>
        <end position="171"/>
    </location>
</feature>
<evidence type="ECO:0000313" key="3">
    <source>
        <dbReference type="Proteomes" id="UP000602647"/>
    </source>
</evidence>
<dbReference type="EMBL" id="JACRYT010000003">
    <property type="protein sequence ID" value="MBC6679160.1"/>
    <property type="molecule type" value="Genomic_DNA"/>
</dbReference>
<proteinExistence type="predicted"/>
<feature type="transmembrane region" description="Helical" evidence="1">
    <location>
        <begin position="269"/>
        <end position="293"/>
    </location>
</feature>
<reference evidence="2" key="1">
    <citation type="submission" date="2020-08" db="EMBL/GenBank/DDBJ databases">
        <title>Genome public.</title>
        <authorList>
            <person name="Liu C."/>
            <person name="Sun Q."/>
        </authorList>
    </citation>
    <scope>NUCLEOTIDE SEQUENCE</scope>
    <source>
        <strain evidence="2">BX12</strain>
    </source>
</reference>
<keyword evidence="1" id="KW-0812">Transmembrane</keyword>
<keyword evidence="1" id="KW-0472">Membrane</keyword>
<sequence>MDYDSIIKEQMEELDLAELEQIMEDAAQQSNGIFSAVSTDEIVQSFIDGKPLFDSEVLIQNLLDVFLYEVKAGLILGVEIISLCIVIGLLKNFSSSFGDKPVSTLGTVVCSCLVITLCLKNFMVTYESCLATLEIMTKTMQILLPILIPLIISMGGFSSGGILNPVILGAITAFNTALQKFILPLVFLSSIFILINSLTEKDYVSRLAVFLRKAAVFFTGLAVTIFAGLTAIQGLVTKTADGLLVNTARYSVDNFVPIVGGFAADSIDMVLSCVAVIKNGIGVLGIIIILCLLTAPVLKILAIAVIYKLTAILAAPIATKQIADSLNEMGSAVITMAVVLGLCALMFLIFLTIIISIGGGTLWK</sequence>
<feature type="transmembrane region" description="Helical" evidence="1">
    <location>
        <begin position="330"/>
        <end position="363"/>
    </location>
</feature>